<dbReference type="EMBL" id="AVFE01000027">
    <property type="protein sequence ID" value="ETD04453.1"/>
    <property type="molecule type" value="Genomic_DNA"/>
</dbReference>
<organism evidence="1 2">
    <name type="scientific">Lactococcus garvieae TRF1</name>
    <dbReference type="NCBI Taxonomy" id="1380772"/>
    <lineage>
        <taxon>Bacteria</taxon>
        <taxon>Bacillati</taxon>
        <taxon>Bacillota</taxon>
        <taxon>Bacilli</taxon>
        <taxon>Lactobacillales</taxon>
        <taxon>Streptococcaceae</taxon>
        <taxon>Lactococcus</taxon>
    </lineage>
</organism>
<gene>
    <name evidence="1" type="ORF">N568_0107935</name>
</gene>
<dbReference type="Proteomes" id="UP000018692">
    <property type="component" value="Unassembled WGS sequence"/>
</dbReference>
<sequence>MVNFCEQLENYGMIKVHKTNLFTKRIIPKIGKN</sequence>
<dbReference type="AlphaFoldDB" id="V8ANS2"/>
<comment type="caution">
    <text evidence="1">The sequence shown here is derived from an EMBL/GenBank/DDBJ whole genome shotgun (WGS) entry which is preliminary data.</text>
</comment>
<evidence type="ECO:0000313" key="2">
    <source>
        <dbReference type="Proteomes" id="UP000018692"/>
    </source>
</evidence>
<accession>V8ANS2</accession>
<evidence type="ECO:0000313" key="1">
    <source>
        <dbReference type="EMBL" id="ETD04453.1"/>
    </source>
</evidence>
<proteinExistence type="predicted"/>
<protein>
    <submittedName>
        <fullName evidence="1">Uncharacterized protein</fullName>
    </submittedName>
</protein>
<name>V8ANS2_9LACT</name>
<reference evidence="1 2" key="1">
    <citation type="submission" date="2013-07" db="EMBL/GenBank/DDBJ databases">
        <title>Isolation of Lactococcus garvieae strain TRF1 from the fecal material of a timber rattlesnake.</title>
        <authorList>
            <person name="McLaughlin R.W."/>
            <person name="Cochran P.A."/>
            <person name="Dowd S.E."/>
        </authorList>
    </citation>
    <scope>NUCLEOTIDE SEQUENCE [LARGE SCALE GENOMIC DNA]</scope>
    <source>
        <strain evidence="1 2">TRF1</strain>
    </source>
</reference>